<feature type="site" description="Transition state stabilizer" evidence="8">
    <location>
        <position position="32"/>
    </location>
</feature>
<dbReference type="CDD" id="cd00554">
    <property type="entry name" value="MECDP_synthase"/>
    <property type="match status" value="1"/>
</dbReference>
<dbReference type="Pfam" id="PF02542">
    <property type="entry name" value="YgbB"/>
    <property type="match status" value="1"/>
</dbReference>
<proteinExistence type="inferred from homology"/>
<dbReference type="SUPFAM" id="SSF69765">
    <property type="entry name" value="IpsF-like"/>
    <property type="match status" value="1"/>
</dbReference>
<feature type="domain" description="2-C-methyl-D-erythritol 2,4-cyclodiphosphate synthase" evidence="10">
    <location>
        <begin position="1"/>
        <end position="149"/>
    </location>
</feature>
<sequence length="153" mass="15562">MGQGFDAHQIEKGKPCHIACLEFPGDDGCEGHSDGDVVAHAIVDALLAAAGLGDLGSFCGVGRKEYEGASGLRLVGECVALLADHGFAVGNVSVQLIANTPKMGPRRDQAEKIIGRALNAPVNIAATTTDGMGFTGEGTGRAAIATALVYRGN</sequence>
<evidence type="ECO:0000256" key="3">
    <source>
        <dbReference type="ARBA" id="ARBA00008480"/>
    </source>
</evidence>
<keyword evidence="6 8" id="KW-0414">Isoprene biosynthesis</keyword>
<feature type="binding site" evidence="8">
    <location>
        <begin position="98"/>
        <end position="104"/>
    </location>
    <ligand>
        <name>4-CDP-2-C-methyl-D-erythritol 2-phosphate</name>
        <dbReference type="ChEBI" id="CHEBI:57919"/>
    </ligand>
</feature>
<comment type="caution">
    <text evidence="11">The sequence shown here is derived from an EMBL/GenBank/DDBJ whole genome shotgun (WGS) entry which is preliminary data.</text>
</comment>
<dbReference type="GO" id="GO:0016114">
    <property type="term" value="P:terpenoid biosynthetic process"/>
    <property type="evidence" value="ECO:0007669"/>
    <property type="project" value="InterPro"/>
</dbReference>
<comment type="similarity">
    <text evidence="3 8 9">Belongs to the IspF family.</text>
</comment>
<feature type="binding site" evidence="8">
    <location>
        <position position="8"/>
    </location>
    <ligand>
        <name>a divalent metal cation</name>
        <dbReference type="ChEBI" id="CHEBI:60240"/>
    </ligand>
</feature>
<dbReference type="PANTHER" id="PTHR43181:SF1">
    <property type="entry name" value="2-C-METHYL-D-ERYTHRITOL 2,4-CYCLODIPHOSPHATE SYNTHASE, CHLOROPLASTIC"/>
    <property type="match status" value="1"/>
</dbReference>
<evidence type="ECO:0000256" key="5">
    <source>
        <dbReference type="ARBA" id="ARBA00022723"/>
    </source>
</evidence>
<comment type="function">
    <text evidence="8">Involved in the biosynthesis of isopentenyl diphosphate (IPP) and dimethylallyl diphosphate (DMAPP), two major building blocks of isoprenoid compounds. Catalyzes the conversion of 4-diphosphocytidyl-2-C-methyl-D-erythritol 2-phosphate (CDP-ME2P) to 2-C-methyl-D-erythritol 2,4-cyclodiphosphate (ME-CPP) with a corresponding release of cytidine 5-monophosphate (CMP).</text>
</comment>
<dbReference type="GO" id="GO:0046872">
    <property type="term" value="F:metal ion binding"/>
    <property type="evidence" value="ECO:0007669"/>
    <property type="project" value="UniProtKB-KW"/>
</dbReference>
<evidence type="ECO:0000256" key="1">
    <source>
        <dbReference type="ARBA" id="ARBA00000200"/>
    </source>
</evidence>
<feature type="site" description="Transition state stabilizer" evidence="8">
    <location>
        <position position="128"/>
    </location>
</feature>
<accession>A0A939E254</accession>
<keyword evidence="7 8" id="KW-0456">Lyase</keyword>
<comment type="subunit">
    <text evidence="8">Homotrimer.</text>
</comment>
<keyword evidence="5 8" id="KW-0479">Metal-binding</keyword>
<evidence type="ECO:0000256" key="7">
    <source>
        <dbReference type="ARBA" id="ARBA00023239"/>
    </source>
</evidence>
<protein>
    <recommendedName>
        <fullName evidence="4 8">2-C-methyl-D-erythritol 2,4-cyclodiphosphate synthase</fullName>
        <shortName evidence="8">MECDP-synthase</shortName>
        <shortName evidence="8">MECPP-synthase</shortName>
        <shortName evidence="8">MECPS</shortName>
        <ecNumber evidence="4 8">4.6.1.12</ecNumber>
    </recommendedName>
</protein>
<dbReference type="EMBL" id="JAFLEQ010000017">
    <property type="protein sequence ID" value="MBN9645075.1"/>
    <property type="molecule type" value="Genomic_DNA"/>
</dbReference>
<evidence type="ECO:0000256" key="4">
    <source>
        <dbReference type="ARBA" id="ARBA00012579"/>
    </source>
</evidence>
<dbReference type="AlphaFoldDB" id="A0A939E254"/>
<comment type="catalytic activity">
    <reaction evidence="1 8 9">
        <text>4-CDP-2-C-methyl-D-erythritol 2-phosphate = 2-C-methyl-D-erythritol 2,4-cyclic diphosphate + CMP</text>
        <dbReference type="Rhea" id="RHEA:23864"/>
        <dbReference type="ChEBI" id="CHEBI:57919"/>
        <dbReference type="ChEBI" id="CHEBI:58483"/>
        <dbReference type="ChEBI" id="CHEBI:60377"/>
        <dbReference type="EC" id="4.6.1.12"/>
    </reaction>
</comment>
<feature type="binding site" evidence="8">
    <location>
        <position position="40"/>
    </location>
    <ligand>
        <name>a divalent metal cation</name>
        <dbReference type="ChEBI" id="CHEBI:60240"/>
    </ligand>
</feature>
<comment type="cofactor">
    <cofactor evidence="8">
        <name>a divalent metal cation</name>
        <dbReference type="ChEBI" id="CHEBI:60240"/>
    </cofactor>
    <text evidence="8">Binds 1 divalent metal cation per subunit.</text>
</comment>
<feature type="binding site" evidence="8">
    <location>
        <position position="134"/>
    </location>
    <ligand>
        <name>4-CDP-2-C-methyl-D-erythritol 2-phosphate</name>
        <dbReference type="ChEBI" id="CHEBI:57919"/>
    </ligand>
</feature>
<evidence type="ECO:0000313" key="11">
    <source>
        <dbReference type="EMBL" id="MBN9645075.1"/>
    </source>
</evidence>
<dbReference type="GO" id="GO:0008685">
    <property type="term" value="F:2-C-methyl-D-erythritol 2,4-cyclodiphosphate synthase activity"/>
    <property type="evidence" value="ECO:0007669"/>
    <property type="project" value="UniProtKB-UniRule"/>
</dbReference>
<feature type="binding site" evidence="8">
    <location>
        <begin position="54"/>
        <end position="56"/>
    </location>
    <ligand>
        <name>4-CDP-2-C-methyl-D-erythritol 2-phosphate</name>
        <dbReference type="ChEBI" id="CHEBI:57919"/>
    </ligand>
</feature>
<dbReference type="PANTHER" id="PTHR43181">
    <property type="entry name" value="2-C-METHYL-D-ERYTHRITOL 2,4-CYCLODIPHOSPHATE SYNTHASE, CHLOROPLASTIC"/>
    <property type="match status" value="1"/>
</dbReference>
<dbReference type="Gene3D" id="3.30.1330.50">
    <property type="entry name" value="2-C-methyl-D-erythritol 2,4-cyclodiphosphate synthase"/>
    <property type="match status" value="1"/>
</dbReference>
<dbReference type="Proteomes" id="UP000664332">
    <property type="component" value="Unassembled WGS sequence"/>
</dbReference>
<dbReference type="PROSITE" id="PS01350">
    <property type="entry name" value="ISPF"/>
    <property type="match status" value="1"/>
</dbReference>
<comment type="caution">
    <text evidence="8">Lacks conserved residue(s) required for the propagation of feature annotation.</text>
</comment>
<evidence type="ECO:0000256" key="8">
    <source>
        <dbReference type="HAMAP-Rule" id="MF_00107"/>
    </source>
</evidence>
<feature type="binding site" evidence="8">
    <location>
        <begin position="6"/>
        <end position="8"/>
    </location>
    <ligand>
        <name>4-CDP-2-C-methyl-D-erythritol 2-phosphate</name>
        <dbReference type="ChEBI" id="CHEBI:57919"/>
    </ligand>
</feature>
<feature type="binding site" evidence="8">
    <location>
        <begin position="127"/>
        <end position="130"/>
    </location>
    <ligand>
        <name>4-CDP-2-C-methyl-D-erythritol 2-phosphate</name>
        <dbReference type="ChEBI" id="CHEBI:57919"/>
    </ligand>
</feature>
<dbReference type="EC" id="4.6.1.12" evidence="4 8"/>
<feature type="binding site" evidence="8">
    <location>
        <position position="6"/>
    </location>
    <ligand>
        <name>a divalent metal cation</name>
        <dbReference type="ChEBI" id="CHEBI:60240"/>
    </ligand>
</feature>
<feature type="binding site" evidence="8">
    <location>
        <begin position="32"/>
        <end position="33"/>
    </location>
    <ligand>
        <name>4-CDP-2-C-methyl-D-erythritol 2-phosphate</name>
        <dbReference type="ChEBI" id="CHEBI:57919"/>
    </ligand>
</feature>
<evidence type="ECO:0000259" key="10">
    <source>
        <dbReference type="Pfam" id="PF02542"/>
    </source>
</evidence>
<comment type="pathway">
    <text evidence="2 8">Isoprenoid biosynthesis; isopentenyl diphosphate biosynthesis via DXP pathway; isopentenyl diphosphate from 1-deoxy-D-xylulose 5-phosphate: step 4/6.</text>
</comment>
<dbReference type="GO" id="GO:0019288">
    <property type="term" value="P:isopentenyl diphosphate biosynthetic process, methylerythritol 4-phosphate pathway"/>
    <property type="evidence" value="ECO:0007669"/>
    <property type="project" value="UniProtKB-UniRule"/>
</dbReference>
<dbReference type="FunFam" id="3.30.1330.50:FF:000003">
    <property type="entry name" value="2-C-methyl-D-erythritol 2,4-cyclodiphosphate synthase"/>
    <property type="match status" value="1"/>
</dbReference>
<evidence type="ECO:0000256" key="6">
    <source>
        <dbReference type="ARBA" id="ARBA00023229"/>
    </source>
</evidence>
<name>A0A939E254_9CORY</name>
<dbReference type="HAMAP" id="MF_00107">
    <property type="entry name" value="IspF"/>
    <property type="match status" value="1"/>
</dbReference>
<dbReference type="InterPro" id="IPR003526">
    <property type="entry name" value="MECDP_synthase"/>
</dbReference>
<dbReference type="InterPro" id="IPR020555">
    <property type="entry name" value="MECDP_synthase_CS"/>
</dbReference>
<evidence type="ECO:0000313" key="12">
    <source>
        <dbReference type="Proteomes" id="UP000664332"/>
    </source>
</evidence>
<keyword evidence="12" id="KW-1185">Reference proteome</keyword>
<organism evidence="11 12">
    <name type="scientific">Corynebacterium mendelii</name>
    <dbReference type="NCBI Taxonomy" id="2765362"/>
    <lineage>
        <taxon>Bacteria</taxon>
        <taxon>Bacillati</taxon>
        <taxon>Actinomycetota</taxon>
        <taxon>Actinomycetes</taxon>
        <taxon>Mycobacteriales</taxon>
        <taxon>Corynebacteriaceae</taxon>
        <taxon>Corynebacterium</taxon>
    </lineage>
</organism>
<dbReference type="InterPro" id="IPR036571">
    <property type="entry name" value="MECDP_synthase_sf"/>
</dbReference>
<gene>
    <name evidence="8" type="primary">ispF</name>
    <name evidence="11" type="ORF">JZY06_10720</name>
</gene>
<evidence type="ECO:0000256" key="2">
    <source>
        <dbReference type="ARBA" id="ARBA00004709"/>
    </source>
</evidence>
<reference evidence="11" key="1">
    <citation type="submission" date="2021-03" db="EMBL/GenBank/DDBJ databases">
        <authorList>
            <person name="Sun Q."/>
        </authorList>
    </citation>
    <scope>NUCLEOTIDE SEQUENCE</scope>
    <source>
        <strain evidence="11">CCM 8862</strain>
    </source>
</reference>
<dbReference type="NCBIfam" id="TIGR00151">
    <property type="entry name" value="ispF"/>
    <property type="match status" value="1"/>
</dbReference>
<evidence type="ECO:0000256" key="9">
    <source>
        <dbReference type="RuleBase" id="RU004395"/>
    </source>
</evidence>